<keyword evidence="4" id="KW-1185">Reference proteome</keyword>
<sequence>MVKQTLYLTATLLLSLASCEIQDITLENQMRLFMDHQSILGEWLAYFDEPKYCKGTTCKKAKEELAALDSMLREQKQVVRIAKINCALTQELCMILQINTEAGPQLVYFTQDNEAYSYNGTFQASEILKGFIEGKGYKQHEEFSGDLRQRIFQGIKRLTTSSERSIPEGGENSINYLIWHFQDIVNSNFQKVGIQNNRWSQWSKNFIALLFLSGPIVSFIISKVCIFIKSN</sequence>
<evidence type="ECO:0000256" key="1">
    <source>
        <dbReference type="SAM" id="Phobius"/>
    </source>
</evidence>
<comment type="caution">
    <text evidence="3">The sequence shown here is derived from an EMBL/GenBank/DDBJ whole genome shotgun (WGS) entry which is preliminary data.</text>
</comment>
<evidence type="ECO:0000313" key="3">
    <source>
        <dbReference type="EMBL" id="TNV80386.1"/>
    </source>
</evidence>
<keyword evidence="1" id="KW-0812">Transmembrane</keyword>
<keyword evidence="2" id="KW-0732">Signal</keyword>
<evidence type="ECO:0008006" key="5">
    <source>
        <dbReference type="Google" id="ProtNLM"/>
    </source>
</evidence>
<dbReference type="AlphaFoldDB" id="A0A8J8NRS8"/>
<keyword evidence="1" id="KW-1133">Transmembrane helix</keyword>
<dbReference type="InterPro" id="IPR036249">
    <property type="entry name" value="Thioredoxin-like_sf"/>
</dbReference>
<evidence type="ECO:0000313" key="4">
    <source>
        <dbReference type="Proteomes" id="UP000785679"/>
    </source>
</evidence>
<reference evidence="3" key="1">
    <citation type="submission" date="2019-06" db="EMBL/GenBank/DDBJ databases">
        <authorList>
            <person name="Zheng W."/>
        </authorList>
    </citation>
    <scope>NUCLEOTIDE SEQUENCE</scope>
    <source>
        <strain evidence="3">QDHG01</strain>
    </source>
</reference>
<organism evidence="3 4">
    <name type="scientific">Halteria grandinella</name>
    <dbReference type="NCBI Taxonomy" id="5974"/>
    <lineage>
        <taxon>Eukaryota</taxon>
        <taxon>Sar</taxon>
        <taxon>Alveolata</taxon>
        <taxon>Ciliophora</taxon>
        <taxon>Intramacronucleata</taxon>
        <taxon>Spirotrichea</taxon>
        <taxon>Stichotrichia</taxon>
        <taxon>Sporadotrichida</taxon>
        <taxon>Halteriidae</taxon>
        <taxon>Halteria</taxon>
    </lineage>
</organism>
<dbReference type="Gene3D" id="3.40.30.10">
    <property type="entry name" value="Glutaredoxin"/>
    <property type="match status" value="1"/>
</dbReference>
<gene>
    <name evidence="3" type="ORF">FGO68_gene2737</name>
</gene>
<evidence type="ECO:0000256" key="2">
    <source>
        <dbReference type="SAM" id="SignalP"/>
    </source>
</evidence>
<protein>
    <recommendedName>
        <fullName evidence="5">Lipoprotein</fullName>
    </recommendedName>
</protein>
<dbReference type="EMBL" id="RRYP01007572">
    <property type="protein sequence ID" value="TNV80386.1"/>
    <property type="molecule type" value="Genomic_DNA"/>
</dbReference>
<proteinExistence type="predicted"/>
<feature type="chain" id="PRO_5035192526" description="Lipoprotein" evidence="2">
    <location>
        <begin position="22"/>
        <end position="231"/>
    </location>
</feature>
<feature type="transmembrane region" description="Helical" evidence="1">
    <location>
        <begin position="206"/>
        <end position="228"/>
    </location>
</feature>
<dbReference type="SUPFAM" id="SSF52833">
    <property type="entry name" value="Thioredoxin-like"/>
    <property type="match status" value="1"/>
</dbReference>
<dbReference type="PROSITE" id="PS51257">
    <property type="entry name" value="PROKAR_LIPOPROTEIN"/>
    <property type="match status" value="1"/>
</dbReference>
<dbReference type="Proteomes" id="UP000785679">
    <property type="component" value="Unassembled WGS sequence"/>
</dbReference>
<keyword evidence="1" id="KW-0472">Membrane</keyword>
<name>A0A8J8NRS8_HALGN</name>
<accession>A0A8J8NRS8</accession>
<feature type="signal peptide" evidence="2">
    <location>
        <begin position="1"/>
        <end position="21"/>
    </location>
</feature>